<comment type="caution">
    <text evidence="3">The sequence shown here is derived from an EMBL/GenBank/DDBJ whole genome shotgun (WGS) entry which is preliminary data.</text>
</comment>
<protein>
    <recommendedName>
        <fullName evidence="2">C2H2-type domain-containing protein</fullName>
    </recommendedName>
</protein>
<evidence type="ECO:0000259" key="2">
    <source>
        <dbReference type="PROSITE" id="PS50157"/>
    </source>
</evidence>
<reference evidence="3" key="1">
    <citation type="submission" date="2019-07" db="EMBL/GenBank/DDBJ databases">
        <title>Annotation for the trematode Paragonimus miyazaki's.</title>
        <authorList>
            <person name="Choi Y.-J."/>
        </authorList>
    </citation>
    <scope>NUCLEOTIDE SEQUENCE</scope>
    <source>
        <strain evidence="3">Japan</strain>
    </source>
</reference>
<dbReference type="InterPro" id="IPR036236">
    <property type="entry name" value="Znf_C2H2_sf"/>
</dbReference>
<accession>A0A8S9Z3Q9</accession>
<dbReference type="PROSITE" id="PS00028">
    <property type="entry name" value="ZINC_FINGER_C2H2_1"/>
    <property type="match status" value="2"/>
</dbReference>
<proteinExistence type="predicted"/>
<name>A0A8S9Z3Q9_9TREM</name>
<keyword evidence="1" id="KW-0863">Zinc-finger</keyword>
<dbReference type="SUPFAM" id="SSF57667">
    <property type="entry name" value="beta-beta-alpha zinc fingers"/>
    <property type="match status" value="1"/>
</dbReference>
<evidence type="ECO:0000313" key="4">
    <source>
        <dbReference type="Proteomes" id="UP000822476"/>
    </source>
</evidence>
<dbReference type="Proteomes" id="UP000822476">
    <property type="component" value="Unassembled WGS sequence"/>
</dbReference>
<keyword evidence="4" id="KW-1185">Reference proteome</keyword>
<sequence length="529" mass="59040">MISKSFLDDTAHPVGPFVCIRCGTDFLNRDTLAMHVMDMVHDGLCKTTPANQHKLNGTDLSCAALDCTVKSTKPYAFTDLLEQVTKTSSGEQPAMPRLSSTVTSVCAQSLFQSLVNPASKSNWLQFQQALAASHILDSIQASTSVKPHDHNADENVPQKKLSTDRKLILPRPNGACFNMNASGKRKTQHWANKDLPLEKGKFLQATRTEGQLKRDVVEEGIQHRLSTETVRPVTLKYISKSHRNKTIHTSMTSNLILPMHRKLSDEAINKSMTNFKSSPSSGSLGVESSNCLDDFRRIRAANTNSLSTREAPFEADYPCLPARSKSVPSSFGFFLCEQASAQRCGNQSTRNVGNPPQSIRDSRKYYMTRNNFDGKGKSETDKFGPFCMNKNSNRRSAANKRLFYKVKRFCRAVRPSNPVMSTCHKYPSSMTDSINQSAHLSRSNSLSRCNVNQTSFINEAQKESFVYPAGSKSLCTLPYFCSYCKIAYHSQPVFSLHMGLHCVDQPWKCNMCGKICASIYEFTAHTLHF</sequence>
<dbReference type="GO" id="GO:0008270">
    <property type="term" value="F:zinc ion binding"/>
    <property type="evidence" value="ECO:0007669"/>
    <property type="project" value="UniProtKB-KW"/>
</dbReference>
<evidence type="ECO:0000313" key="3">
    <source>
        <dbReference type="EMBL" id="KAF7260166.1"/>
    </source>
</evidence>
<evidence type="ECO:0000256" key="1">
    <source>
        <dbReference type="PROSITE-ProRule" id="PRU00042"/>
    </source>
</evidence>
<keyword evidence="1" id="KW-0479">Metal-binding</keyword>
<dbReference type="InterPro" id="IPR013087">
    <property type="entry name" value="Znf_C2H2_type"/>
</dbReference>
<dbReference type="PROSITE" id="PS50157">
    <property type="entry name" value="ZINC_FINGER_C2H2_2"/>
    <property type="match status" value="1"/>
</dbReference>
<organism evidence="3 4">
    <name type="scientific">Paragonimus skrjabini miyazakii</name>
    <dbReference type="NCBI Taxonomy" id="59628"/>
    <lineage>
        <taxon>Eukaryota</taxon>
        <taxon>Metazoa</taxon>
        <taxon>Spiralia</taxon>
        <taxon>Lophotrochozoa</taxon>
        <taxon>Platyhelminthes</taxon>
        <taxon>Trematoda</taxon>
        <taxon>Digenea</taxon>
        <taxon>Plagiorchiida</taxon>
        <taxon>Troglotremata</taxon>
        <taxon>Troglotrematidae</taxon>
        <taxon>Paragonimus</taxon>
    </lineage>
</organism>
<gene>
    <name evidence="3" type="ORF">EG68_02755</name>
</gene>
<dbReference type="SMART" id="SM00355">
    <property type="entry name" value="ZnF_C2H2"/>
    <property type="match status" value="3"/>
</dbReference>
<dbReference type="EMBL" id="JTDE01000865">
    <property type="protein sequence ID" value="KAF7260166.1"/>
    <property type="molecule type" value="Genomic_DNA"/>
</dbReference>
<keyword evidence="1" id="KW-0862">Zinc</keyword>
<dbReference type="AlphaFoldDB" id="A0A8S9Z3Q9"/>
<feature type="domain" description="C2H2-type" evidence="2">
    <location>
        <begin position="17"/>
        <end position="43"/>
    </location>
</feature>
<dbReference type="OrthoDB" id="5576026at2759"/>